<comment type="similarity">
    <text evidence="2">Belongs to the band 7/mec-2 family.</text>
</comment>
<proteinExistence type="inferred from homology"/>
<dbReference type="PANTHER" id="PTHR10264">
    <property type="entry name" value="BAND 7 PROTEIN-RELATED"/>
    <property type="match status" value="1"/>
</dbReference>
<evidence type="ECO:0000256" key="1">
    <source>
        <dbReference type="ARBA" id="ARBA00004370"/>
    </source>
</evidence>
<evidence type="ECO:0000256" key="3">
    <source>
        <dbReference type="ARBA" id="ARBA00023136"/>
    </source>
</evidence>
<keyword evidence="3 5" id="KW-0472">Membrane</keyword>
<name>A0A7J7W4Q8_PIPKU</name>
<organism evidence="7 8">
    <name type="scientific">Pipistrellus kuhlii</name>
    <name type="common">Kuhl's pipistrelle</name>
    <dbReference type="NCBI Taxonomy" id="59472"/>
    <lineage>
        <taxon>Eukaryota</taxon>
        <taxon>Metazoa</taxon>
        <taxon>Chordata</taxon>
        <taxon>Craniata</taxon>
        <taxon>Vertebrata</taxon>
        <taxon>Euteleostomi</taxon>
        <taxon>Mammalia</taxon>
        <taxon>Eutheria</taxon>
        <taxon>Laurasiatheria</taxon>
        <taxon>Chiroptera</taxon>
        <taxon>Yangochiroptera</taxon>
        <taxon>Vespertilionidae</taxon>
        <taxon>Pipistrellus</taxon>
    </lineage>
</organism>
<sequence>MSEKRHEEDTRARRVPDSTKESTETDLGICGSILVYVSFFLTIITFPLSIWMCMKIVKEYERAIIFRLGRILQGGAKGPGLFFVLPCTDSFVKVDMRIISFDIPPQEILTKDSVTVSVDGVVYYRVQNAILAVANITNADSATRLLAQTTLRNVLGTKNLSQILSDREEIAHNMQNTLDEATDDWGIKVERVEIKDVKLPVQLQRAMAAEAEASREARAKVIAAEGEMNASRALKEASIVISESPAALQLRYLQTLTTIASEKNSTIVFPLPMDLLQGMMRGT</sequence>
<keyword evidence="8" id="KW-1185">Reference proteome</keyword>
<feature type="domain" description="Band 7" evidence="6">
    <location>
        <begin position="52"/>
        <end position="211"/>
    </location>
</feature>
<feature type="compositionally biased region" description="Basic and acidic residues" evidence="4">
    <location>
        <begin position="1"/>
        <end position="23"/>
    </location>
</feature>
<comment type="subcellular location">
    <subcellularLocation>
        <location evidence="1">Membrane</location>
    </subcellularLocation>
</comment>
<dbReference type="OrthoDB" id="2105077at2759"/>
<feature type="region of interest" description="Disordered" evidence="4">
    <location>
        <begin position="1"/>
        <end position="24"/>
    </location>
</feature>
<dbReference type="InterPro" id="IPR001107">
    <property type="entry name" value="Band_7"/>
</dbReference>
<dbReference type="SUPFAM" id="SSF117892">
    <property type="entry name" value="Band 7/SPFH domain"/>
    <property type="match status" value="1"/>
</dbReference>
<dbReference type="InterPro" id="IPR036013">
    <property type="entry name" value="Band_7/SPFH_dom_sf"/>
</dbReference>
<dbReference type="AlphaFoldDB" id="A0A7J7W4Q8"/>
<feature type="transmembrane region" description="Helical" evidence="5">
    <location>
        <begin position="33"/>
        <end position="54"/>
    </location>
</feature>
<keyword evidence="5" id="KW-0812">Transmembrane</keyword>
<dbReference type="FunFam" id="3.30.479.30:FF:000002">
    <property type="entry name" value="band 7 protein AGAP004871"/>
    <property type="match status" value="1"/>
</dbReference>
<dbReference type="SMART" id="SM00244">
    <property type="entry name" value="PHB"/>
    <property type="match status" value="1"/>
</dbReference>
<dbReference type="PROSITE" id="PS01270">
    <property type="entry name" value="BAND_7"/>
    <property type="match status" value="1"/>
</dbReference>
<dbReference type="Pfam" id="PF01145">
    <property type="entry name" value="Band_7"/>
    <property type="match status" value="1"/>
</dbReference>
<evidence type="ECO:0000313" key="7">
    <source>
        <dbReference type="EMBL" id="KAF6332178.1"/>
    </source>
</evidence>
<accession>A0A7J7W4Q8</accession>
<dbReference type="InterPro" id="IPR001972">
    <property type="entry name" value="Stomatin_HflK_fam"/>
</dbReference>
<dbReference type="PRINTS" id="PR00721">
    <property type="entry name" value="STOMATIN"/>
</dbReference>
<reference evidence="7 8" key="1">
    <citation type="journal article" date="2020" name="Nature">
        <title>Six reference-quality genomes reveal evolution of bat adaptations.</title>
        <authorList>
            <person name="Jebb D."/>
            <person name="Huang Z."/>
            <person name="Pippel M."/>
            <person name="Hughes G.M."/>
            <person name="Lavrichenko K."/>
            <person name="Devanna P."/>
            <person name="Winkler S."/>
            <person name="Jermiin L.S."/>
            <person name="Skirmuntt E.C."/>
            <person name="Katzourakis A."/>
            <person name="Burkitt-Gray L."/>
            <person name="Ray D.A."/>
            <person name="Sullivan K.A.M."/>
            <person name="Roscito J.G."/>
            <person name="Kirilenko B.M."/>
            <person name="Davalos L.M."/>
            <person name="Corthals A.P."/>
            <person name="Power M.L."/>
            <person name="Jones G."/>
            <person name="Ransome R.D."/>
            <person name="Dechmann D.K.N."/>
            <person name="Locatelli A.G."/>
            <person name="Puechmaille S.J."/>
            <person name="Fedrigo O."/>
            <person name="Jarvis E.D."/>
            <person name="Hiller M."/>
            <person name="Vernes S.C."/>
            <person name="Myers E.W."/>
            <person name="Teeling E.C."/>
        </authorList>
    </citation>
    <scope>NUCLEOTIDE SEQUENCE [LARGE SCALE GENOMIC DNA]</scope>
    <source>
        <strain evidence="7">MPipKuh1</strain>
        <tissue evidence="7">Flight muscle</tissue>
    </source>
</reference>
<dbReference type="Gene3D" id="6.10.250.2090">
    <property type="match status" value="1"/>
</dbReference>
<evidence type="ECO:0000259" key="6">
    <source>
        <dbReference type="SMART" id="SM00244"/>
    </source>
</evidence>
<dbReference type="GO" id="GO:0005886">
    <property type="term" value="C:plasma membrane"/>
    <property type="evidence" value="ECO:0007669"/>
    <property type="project" value="InterPro"/>
</dbReference>
<dbReference type="InterPro" id="IPR043202">
    <property type="entry name" value="Band-7_stomatin-like"/>
</dbReference>
<evidence type="ECO:0000313" key="8">
    <source>
        <dbReference type="Proteomes" id="UP000558488"/>
    </source>
</evidence>
<dbReference type="Proteomes" id="UP000558488">
    <property type="component" value="Unassembled WGS sequence"/>
</dbReference>
<protein>
    <submittedName>
        <fullName evidence="7">Stomatin</fullName>
    </submittedName>
</protein>
<evidence type="ECO:0000256" key="5">
    <source>
        <dbReference type="SAM" id="Phobius"/>
    </source>
</evidence>
<dbReference type="Gene3D" id="3.30.479.30">
    <property type="entry name" value="Band 7 domain"/>
    <property type="match status" value="1"/>
</dbReference>
<dbReference type="InterPro" id="IPR018080">
    <property type="entry name" value="Band_7/stomatin-like_CS"/>
</dbReference>
<comment type="caution">
    <text evidence="7">The sequence shown here is derived from an EMBL/GenBank/DDBJ whole genome shotgun (WGS) entry which is preliminary data.</text>
</comment>
<keyword evidence="5" id="KW-1133">Transmembrane helix</keyword>
<evidence type="ECO:0000256" key="2">
    <source>
        <dbReference type="ARBA" id="ARBA00008164"/>
    </source>
</evidence>
<evidence type="ECO:0000256" key="4">
    <source>
        <dbReference type="SAM" id="MobiDB-lite"/>
    </source>
</evidence>
<dbReference type="PANTHER" id="PTHR10264:SF115">
    <property type="entry name" value="STOMATIN"/>
    <property type="match status" value="1"/>
</dbReference>
<gene>
    <name evidence="7" type="ORF">mPipKuh1_016817</name>
</gene>
<dbReference type="EMBL" id="JACAGB010000012">
    <property type="protein sequence ID" value="KAF6332178.1"/>
    <property type="molecule type" value="Genomic_DNA"/>
</dbReference>